<keyword evidence="3" id="KW-1185">Reference proteome</keyword>
<feature type="transmembrane region" description="Helical" evidence="1">
    <location>
        <begin position="235"/>
        <end position="257"/>
    </location>
</feature>
<feature type="transmembrane region" description="Helical" evidence="1">
    <location>
        <begin position="176"/>
        <end position="196"/>
    </location>
</feature>
<accession>A0ABV6ZTF8</accession>
<dbReference type="RefSeq" id="WP_343163581.1">
    <property type="nucleotide sequence ID" value="NZ_JBHRSV010000001.1"/>
</dbReference>
<dbReference type="Proteomes" id="UP001595379">
    <property type="component" value="Unassembled WGS sequence"/>
</dbReference>
<organism evidence="2 3">
    <name type="scientific">Hyphobacterium vulgare</name>
    <dbReference type="NCBI Taxonomy" id="1736751"/>
    <lineage>
        <taxon>Bacteria</taxon>
        <taxon>Pseudomonadati</taxon>
        <taxon>Pseudomonadota</taxon>
        <taxon>Alphaproteobacteria</taxon>
        <taxon>Maricaulales</taxon>
        <taxon>Maricaulaceae</taxon>
        <taxon>Hyphobacterium</taxon>
    </lineage>
</organism>
<reference evidence="3" key="1">
    <citation type="journal article" date="2019" name="Int. J. Syst. Evol. Microbiol.">
        <title>The Global Catalogue of Microorganisms (GCM) 10K type strain sequencing project: providing services to taxonomists for standard genome sequencing and annotation.</title>
        <authorList>
            <consortium name="The Broad Institute Genomics Platform"/>
            <consortium name="The Broad Institute Genome Sequencing Center for Infectious Disease"/>
            <person name="Wu L."/>
            <person name="Ma J."/>
        </authorList>
    </citation>
    <scope>NUCLEOTIDE SEQUENCE [LARGE SCALE GENOMIC DNA]</scope>
    <source>
        <strain evidence="3">KCTC 52487</strain>
    </source>
</reference>
<sequence>MRLIEVTFPDGVDTKSLLSACMKAEPMDYRLEPADERGRRLLRLVFRTGDGQDAIDAIQGILANEEGWRLVVVPVEAALPKPRDTEEDEEKKKQTKTLALREELFEDISRGAHLNRDFLLLTVLSAVVAALGLNADNVAAVIGAMVIAPLLGPILAFSFGSALGDLDLMLRSARTALAGLMTGLFVAMALGAATSANLGSGELISRTFVGVDSVALALAAGAAAALSISTGISAALVGVMVAVALLPPSAAVGLFLGDGEWSMALRAALLLAINVTSVILAALFVFRVKGVRPRTWLERRSAKRSVFVNYAVWVVCILVLTLIAWRIAPVNVLP</sequence>
<dbReference type="InterPro" id="IPR005240">
    <property type="entry name" value="DUF389"/>
</dbReference>
<feature type="transmembrane region" description="Helical" evidence="1">
    <location>
        <begin position="263"/>
        <end position="286"/>
    </location>
</feature>
<evidence type="ECO:0000313" key="2">
    <source>
        <dbReference type="EMBL" id="MFC2924708.1"/>
    </source>
</evidence>
<feature type="transmembrane region" description="Helical" evidence="1">
    <location>
        <begin position="208"/>
        <end position="228"/>
    </location>
</feature>
<dbReference type="Pfam" id="PF04087">
    <property type="entry name" value="DUF389"/>
    <property type="match status" value="1"/>
</dbReference>
<keyword evidence="1" id="KW-0812">Transmembrane</keyword>
<protein>
    <submittedName>
        <fullName evidence="2">TIGR00341 family protein</fullName>
    </submittedName>
</protein>
<dbReference type="PANTHER" id="PTHR20992">
    <property type="entry name" value="AT15442P-RELATED"/>
    <property type="match status" value="1"/>
</dbReference>
<keyword evidence="1" id="KW-1133">Transmembrane helix</keyword>
<name>A0ABV6ZTF8_9PROT</name>
<feature type="transmembrane region" description="Helical" evidence="1">
    <location>
        <begin position="141"/>
        <end position="164"/>
    </location>
</feature>
<feature type="transmembrane region" description="Helical" evidence="1">
    <location>
        <begin position="307"/>
        <end position="328"/>
    </location>
</feature>
<evidence type="ECO:0000256" key="1">
    <source>
        <dbReference type="SAM" id="Phobius"/>
    </source>
</evidence>
<comment type="caution">
    <text evidence="2">The sequence shown here is derived from an EMBL/GenBank/DDBJ whole genome shotgun (WGS) entry which is preliminary data.</text>
</comment>
<dbReference type="EMBL" id="JBHRSV010000001">
    <property type="protein sequence ID" value="MFC2924708.1"/>
    <property type="molecule type" value="Genomic_DNA"/>
</dbReference>
<dbReference type="PANTHER" id="PTHR20992:SF9">
    <property type="entry name" value="AT15442P-RELATED"/>
    <property type="match status" value="1"/>
</dbReference>
<feature type="transmembrane region" description="Helical" evidence="1">
    <location>
        <begin position="118"/>
        <end position="135"/>
    </location>
</feature>
<proteinExistence type="predicted"/>
<keyword evidence="1" id="KW-0472">Membrane</keyword>
<gene>
    <name evidence="2" type="ORF">ACFOOR_01170</name>
</gene>
<dbReference type="NCBIfam" id="TIGR00341">
    <property type="entry name" value="TIGR00341 family protein"/>
    <property type="match status" value="1"/>
</dbReference>
<evidence type="ECO:0000313" key="3">
    <source>
        <dbReference type="Proteomes" id="UP001595379"/>
    </source>
</evidence>